<evidence type="ECO:0000256" key="1">
    <source>
        <dbReference type="SAM" id="Phobius"/>
    </source>
</evidence>
<feature type="transmembrane region" description="Helical" evidence="1">
    <location>
        <begin position="229"/>
        <end position="251"/>
    </location>
</feature>
<reference evidence="2" key="1">
    <citation type="submission" date="2017-07" db="EMBL/GenBank/DDBJ databases">
        <title>Taro Niue Genome Assembly and Annotation.</title>
        <authorList>
            <person name="Atibalentja N."/>
            <person name="Keating K."/>
            <person name="Fields C.J."/>
        </authorList>
    </citation>
    <scope>NUCLEOTIDE SEQUENCE</scope>
    <source>
        <strain evidence="2">Niue_2</strain>
        <tissue evidence="2">Leaf</tissue>
    </source>
</reference>
<comment type="caution">
    <text evidence="2">The sequence shown here is derived from an EMBL/GenBank/DDBJ whole genome shotgun (WGS) entry which is preliminary data.</text>
</comment>
<keyword evidence="1" id="KW-0812">Transmembrane</keyword>
<dbReference type="EMBL" id="NMUH01004912">
    <property type="protein sequence ID" value="MQM11235.1"/>
    <property type="molecule type" value="Genomic_DNA"/>
</dbReference>
<keyword evidence="1" id="KW-1133">Transmembrane helix</keyword>
<organism evidence="2 3">
    <name type="scientific">Colocasia esculenta</name>
    <name type="common">Wild taro</name>
    <name type="synonym">Arum esculentum</name>
    <dbReference type="NCBI Taxonomy" id="4460"/>
    <lineage>
        <taxon>Eukaryota</taxon>
        <taxon>Viridiplantae</taxon>
        <taxon>Streptophyta</taxon>
        <taxon>Embryophyta</taxon>
        <taxon>Tracheophyta</taxon>
        <taxon>Spermatophyta</taxon>
        <taxon>Magnoliopsida</taxon>
        <taxon>Liliopsida</taxon>
        <taxon>Araceae</taxon>
        <taxon>Aroideae</taxon>
        <taxon>Colocasieae</taxon>
        <taxon>Colocasia</taxon>
    </lineage>
</organism>
<keyword evidence="3" id="KW-1185">Reference proteome</keyword>
<sequence>MTGVASGVPDATVIRVTASLSSLLVLAGVRSPQDCVVPVSGFCCAALKAKDCFVLVSAVAVLPQSLRTGLRSPLSVLAEVLPRSAMRLFRATVVLPLWFDVCRLVGLRSGEVLPEQLLALLVESAWALSVKVSCPWLCVWMLRWLACLVSHSGLVSAVGVWLAVLLVEASVLHYGFPSRRGRDSLRESLSSTFVGLLKVVMLHCGVVSPGCASESLWLSLPMRQSRCSVFWCVFGADVVVVLLMLSAFRVLPCGSPVSCGESFLLARGVVSAAGAPVLQLFTFGVSPSACDSTLCCAVCLIVALSVVHQALVVASVPVFPLACGASAQAGYPFPLSLLFFPFPLFSGGGGLPCGESGRGGAGGLMAVSWAYVERGGGGQPT</sequence>
<evidence type="ECO:0000313" key="2">
    <source>
        <dbReference type="EMBL" id="MQM11235.1"/>
    </source>
</evidence>
<feature type="transmembrane region" description="Helical" evidence="1">
    <location>
        <begin position="294"/>
        <end position="319"/>
    </location>
</feature>
<name>A0A843X243_COLES</name>
<feature type="transmembrane region" description="Helical" evidence="1">
    <location>
        <begin position="263"/>
        <end position="282"/>
    </location>
</feature>
<accession>A0A843X243</accession>
<protein>
    <submittedName>
        <fullName evidence="2">Uncharacterized protein</fullName>
    </submittedName>
</protein>
<feature type="transmembrane region" description="Helical" evidence="1">
    <location>
        <begin position="331"/>
        <end position="351"/>
    </location>
</feature>
<feature type="transmembrane region" description="Helical" evidence="1">
    <location>
        <begin position="154"/>
        <end position="176"/>
    </location>
</feature>
<dbReference type="AlphaFoldDB" id="A0A843X243"/>
<evidence type="ECO:0000313" key="3">
    <source>
        <dbReference type="Proteomes" id="UP000652761"/>
    </source>
</evidence>
<proteinExistence type="predicted"/>
<gene>
    <name evidence="2" type="ORF">Taro_044142</name>
</gene>
<keyword evidence="1" id="KW-0472">Membrane</keyword>
<dbReference type="Proteomes" id="UP000652761">
    <property type="component" value="Unassembled WGS sequence"/>
</dbReference>